<keyword evidence="2" id="KW-1185">Reference proteome</keyword>
<proteinExistence type="predicted"/>
<name>A0A926KWC8_9BACL</name>
<reference evidence="1" key="1">
    <citation type="submission" date="2020-09" db="EMBL/GenBank/DDBJ databases">
        <title>Draft Genome Sequence of Paenibacillus sp. WST5.</title>
        <authorList>
            <person name="Bao Z."/>
        </authorList>
    </citation>
    <scope>NUCLEOTIDE SEQUENCE</scope>
    <source>
        <strain evidence="1">WST5</strain>
    </source>
</reference>
<accession>A0A926KWC8</accession>
<dbReference type="RefSeq" id="WP_188178156.1">
    <property type="nucleotide sequence ID" value="NZ_JACVVD010000019.1"/>
</dbReference>
<dbReference type="EMBL" id="JACVVD010000019">
    <property type="protein sequence ID" value="MBD0384376.1"/>
    <property type="molecule type" value="Genomic_DNA"/>
</dbReference>
<evidence type="ECO:0000313" key="2">
    <source>
        <dbReference type="Proteomes" id="UP000650466"/>
    </source>
</evidence>
<gene>
    <name evidence="1" type="ORF">ICC18_30490</name>
</gene>
<dbReference type="AlphaFoldDB" id="A0A926KWC8"/>
<dbReference type="Proteomes" id="UP000650466">
    <property type="component" value="Unassembled WGS sequence"/>
</dbReference>
<protein>
    <submittedName>
        <fullName evidence="1">Uncharacterized protein</fullName>
    </submittedName>
</protein>
<organism evidence="1 2">
    <name type="scientific">Paenibacillus sedimenti</name>
    <dbReference type="NCBI Taxonomy" id="2770274"/>
    <lineage>
        <taxon>Bacteria</taxon>
        <taxon>Bacillati</taxon>
        <taxon>Bacillota</taxon>
        <taxon>Bacilli</taxon>
        <taxon>Bacillales</taxon>
        <taxon>Paenibacillaceae</taxon>
        <taxon>Paenibacillus</taxon>
    </lineage>
</organism>
<evidence type="ECO:0000313" key="1">
    <source>
        <dbReference type="EMBL" id="MBD0384376.1"/>
    </source>
</evidence>
<comment type="caution">
    <text evidence="1">The sequence shown here is derived from an EMBL/GenBank/DDBJ whole genome shotgun (WGS) entry which is preliminary data.</text>
</comment>
<sequence>MSISQRVSEECLGEQPQNISIGARIRQRLQEGSELLNIFSTSFPFEDVAAITVLEVTNTFIRVGVATGDNGQDVFIQRFNQPIALLFEKLASDKPTNSRVLVKLPIGFSVDTSETELEGDILRIGKGFIEILTDLNFGTPQGSVFIIPLNKFIQVICLDDEE</sequence>